<evidence type="ECO:0000313" key="3">
    <source>
        <dbReference type="EMBL" id="WAM33307.1"/>
    </source>
</evidence>
<dbReference type="RefSeq" id="WP_045169946.1">
    <property type="nucleotide sequence ID" value="NZ_CP113865.1"/>
</dbReference>
<dbReference type="Pfam" id="PF01478">
    <property type="entry name" value="Peptidase_A24"/>
    <property type="match status" value="1"/>
</dbReference>
<protein>
    <submittedName>
        <fullName evidence="3">Prepilin peptidase</fullName>
        <ecNumber evidence="3">3.4.23.43</ecNumber>
    </submittedName>
</protein>
<keyword evidence="1" id="KW-0472">Membrane</keyword>
<dbReference type="EMBL" id="CP113865">
    <property type="protein sequence ID" value="WAM33307.1"/>
    <property type="molecule type" value="Genomic_DNA"/>
</dbReference>
<keyword evidence="3" id="KW-0378">Hydrolase</keyword>
<feature type="transmembrane region" description="Helical" evidence="1">
    <location>
        <begin position="25"/>
        <end position="43"/>
    </location>
</feature>
<dbReference type="GO" id="GO:0004190">
    <property type="term" value="F:aspartic-type endopeptidase activity"/>
    <property type="evidence" value="ECO:0007669"/>
    <property type="project" value="UniProtKB-EC"/>
</dbReference>
<sequence length="147" mass="16166">MALTYFAAIVVCLIAAFTDFKYHKIYNWLVILTIAAATVIHRLKLLSNLAPAITLFLFMVFVAFLFKDTSMGGDVKFLSALALLLGNDIYPAILITCIVFIATGVATYLKNSGKLDTGFLRLKLPLGMFLPVGVLTVFIVRLLTKTI</sequence>
<proteinExistence type="predicted"/>
<dbReference type="Proteomes" id="UP001164909">
    <property type="component" value="Chromosome"/>
</dbReference>
<accession>A0ABY7BLY1</accession>
<keyword evidence="1" id="KW-1133">Transmembrane helix</keyword>
<keyword evidence="1" id="KW-0812">Transmembrane</keyword>
<keyword evidence="4" id="KW-1185">Reference proteome</keyword>
<dbReference type="EC" id="3.4.23.43" evidence="3"/>
<feature type="domain" description="Prepilin type IV endopeptidase peptidase" evidence="2">
    <location>
        <begin position="7"/>
        <end position="102"/>
    </location>
</feature>
<evidence type="ECO:0000256" key="1">
    <source>
        <dbReference type="SAM" id="Phobius"/>
    </source>
</evidence>
<feature type="transmembrane region" description="Helical" evidence="1">
    <location>
        <begin position="78"/>
        <end position="106"/>
    </location>
</feature>
<gene>
    <name evidence="3" type="ORF">OTK00_001802</name>
</gene>
<organism evidence="3 4">
    <name type="scientific">Caldicellulosiruptor morganii</name>
    <dbReference type="NCBI Taxonomy" id="1387555"/>
    <lineage>
        <taxon>Bacteria</taxon>
        <taxon>Bacillati</taxon>
        <taxon>Bacillota</taxon>
        <taxon>Bacillota incertae sedis</taxon>
        <taxon>Caldicellulosiruptorales</taxon>
        <taxon>Caldicellulosiruptoraceae</taxon>
        <taxon>Caldicellulosiruptor</taxon>
    </lineage>
</organism>
<reference evidence="3" key="1">
    <citation type="submission" date="2022-12" db="EMBL/GenBank/DDBJ databases">
        <authorList>
            <person name="Bing R.G."/>
            <person name="Willard D.J."/>
            <person name="Manesh M.J.H."/>
            <person name="Laemthong T."/>
            <person name="Crosby J.R."/>
            <person name="Kelly R.M."/>
        </authorList>
    </citation>
    <scope>NUCLEOTIDE SEQUENCE</scope>
    <source>
        <strain evidence="3">DSM 8990</strain>
    </source>
</reference>
<dbReference type="Gene3D" id="1.20.120.1220">
    <property type="match status" value="1"/>
</dbReference>
<evidence type="ECO:0000259" key="2">
    <source>
        <dbReference type="Pfam" id="PF01478"/>
    </source>
</evidence>
<feature type="transmembrane region" description="Helical" evidence="1">
    <location>
        <begin position="126"/>
        <end position="144"/>
    </location>
</feature>
<evidence type="ECO:0000313" key="4">
    <source>
        <dbReference type="Proteomes" id="UP001164909"/>
    </source>
</evidence>
<feature type="transmembrane region" description="Helical" evidence="1">
    <location>
        <begin position="49"/>
        <end position="66"/>
    </location>
</feature>
<name>A0ABY7BLY1_9FIRM</name>
<dbReference type="InterPro" id="IPR000045">
    <property type="entry name" value="Prepilin_IV_endopep_pep"/>
</dbReference>